<dbReference type="AlphaFoldDB" id="A0A163M731"/>
<reference evidence="2" key="1">
    <citation type="submission" date="2016-04" db="EMBL/GenBank/DDBJ databases">
        <authorList>
            <person name="Evans L.H."/>
            <person name="Alamgir A."/>
            <person name="Owens N."/>
            <person name="Weber N.D."/>
            <person name="Virtaneva K."/>
            <person name="Barbian K."/>
            <person name="Babar A."/>
            <person name="Rosenke K."/>
        </authorList>
    </citation>
    <scope>NUCLEOTIDE SEQUENCE [LARGE SCALE GENOMIC DNA]</scope>
    <source>
        <strain evidence="2">CBS 101.48</strain>
    </source>
</reference>
<feature type="compositionally biased region" description="Basic and acidic residues" evidence="1">
    <location>
        <begin position="39"/>
        <end position="66"/>
    </location>
</feature>
<dbReference type="EMBL" id="LT553604">
    <property type="protein sequence ID" value="SAM01939.1"/>
    <property type="molecule type" value="Genomic_DNA"/>
</dbReference>
<evidence type="ECO:0000313" key="2">
    <source>
        <dbReference type="EMBL" id="SAM01939.1"/>
    </source>
</evidence>
<gene>
    <name evidence="2" type="primary">ABSGL_07689.1 scaffold 8929</name>
</gene>
<feature type="compositionally biased region" description="Basic residues" evidence="1">
    <location>
        <begin position="27"/>
        <end position="38"/>
    </location>
</feature>
<sequence>MSFTFENLKTAFMSDIELWSSRHRRHRYRRYRRHRRSPRNVDGKIKSDEEAKKKEKKLSWRDKEFL</sequence>
<feature type="region of interest" description="Disordered" evidence="1">
    <location>
        <begin position="27"/>
        <end position="66"/>
    </location>
</feature>
<protein>
    <submittedName>
        <fullName evidence="2">Uncharacterized protein</fullName>
    </submittedName>
</protein>
<organism evidence="2">
    <name type="scientific">Absidia glauca</name>
    <name type="common">Pin mould</name>
    <dbReference type="NCBI Taxonomy" id="4829"/>
    <lineage>
        <taxon>Eukaryota</taxon>
        <taxon>Fungi</taxon>
        <taxon>Fungi incertae sedis</taxon>
        <taxon>Mucoromycota</taxon>
        <taxon>Mucoromycotina</taxon>
        <taxon>Mucoromycetes</taxon>
        <taxon>Mucorales</taxon>
        <taxon>Cunninghamellaceae</taxon>
        <taxon>Absidia</taxon>
    </lineage>
</organism>
<evidence type="ECO:0000313" key="3">
    <source>
        <dbReference type="Proteomes" id="UP000078561"/>
    </source>
</evidence>
<name>A0A163M731_ABSGL</name>
<evidence type="ECO:0000256" key="1">
    <source>
        <dbReference type="SAM" id="MobiDB-lite"/>
    </source>
</evidence>
<dbReference type="Proteomes" id="UP000078561">
    <property type="component" value="Unassembled WGS sequence"/>
</dbReference>
<proteinExistence type="predicted"/>
<dbReference type="InParanoid" id="A0A163M731"/>
<accession>A0A163M731</accession>
<keyword evidence="3" id="KW-1185">Reference proteome</keyword>